<proteinExistence type="predicted"/>
<name>M2AFJ2_9BACT</name>
<comment type="caution">
    <text evidence="1">The sequence shown here is derived from an EMBL/GenBank/DDBJ whole genome shotgun (WGS) entry which is preliminary data.</text>
</comment>
<evidence type="ECO:0000313" key="2">
    <source>
        <dbReference type="Proteomes" id="UP000011529"/>
    </source>
</evidence>
<accession>M2AFJ2</accession>
<reference evidence="1" key="1">
    <citation type="submission" date="2012-11" db="EMBL/GenBank/DDBJ databases">
        <title>Permanent draft genomes of Rhodopirellula europaea strain SH398 and 6C.</title>
        <authorList>
            <person name="Richter M."/>
            <person name="Richter-Heitmann T."/>
            <person name="Frank C."/>
            <person name="Harder J."/>
            <person name="Glockner F.O."/>
        </authorList>
    </citation>
    <scope>NUCLEOTIDE SEQUENCE</scope>
    <source>
        <strain evidence="1">6C</strain>
    </source>
</reference>
<dbReference type="Proteomes" id="UP000011529">
    <property type="component" value="Unassembled WGS sequence"/>
</dbReference>
<sequence>MERRTVVCLNRNVAEEERCSRFAKLWRLPAGDHPSHLDDCNRSAVGNASVSKVSLKTILALPLLFGLVISFVGRYPVEGTVIVSGRHGHRVEAVLLGSGVSDWTVDSNTEATLFRFPDASQLKRVECRIANNAVEDGFQVEIQYRTLLPAFRSCRS</sequence>
<reference evidence="1" key="2">
    <citation type="journal article" date="2013" name="Mar. Genomics">
        <title>Expression of sulfatases in Rhodopirellula baltica and the diversity of sulfatases in the genus Rhodopirellula.</title>
        <authorList>
            <person name="Wegner C.E."/>
            <person name="Richter-Heitmann T."/>
            <person name="Klindworth A."/>
            <person name="Klockow C."/>
            <person name="Richter M."/>
            <person name="Achstetter T."/>
            <person name="Glockner F.O."/>
            <person name="Harder J."/>
        </authorList>
    </citation>
    <scope>NUCLEOTIDE SEQUENCE [LARGE SCALE GENOMIC DNA]</scope>
    <source>
        <strain evidence="1">6C</strain>
    </source>
</reference>
<dbReference type="PATRIC" id="fig|1263867.3.peg.3617"/>
<organism evidence="1 2">
    <name type="scientific">Rhodopirellula europaea 6C</name>
    <dbReference type="NCBI Taxonomy" id="1263867"/>
    <lineage>
        <taxon>Bacteria</taxon>
        <taxon>Pseudomonadati</taxon>
        <taxon>Planctomycetota</taxon>
        <taxon>Planctomycetia</taxon>
        <taxon>Pirellulales</taxon>
        <taxon>Pirellulaceae</taxon>
        <taxon>Rhodopirellula</taxon>
    </lineage>
</organism>
<dbReference type="AlphaFoldDB" id="M2AFJ2"/>
<dbReference type="EMBL" id="ANMO01000153">
    <property type="protein sequence ID" value="EMB15895.1"/>
    <property type="molecule type" value="Genomic_DNA"/>
</dbReference>
<evidence type="ECO:0000313" key="1">
    <source>
        <dbReference type="EMBL" id="EMB15895.1"/>
    </source>
</evidence>
<gene>
    <name evidence="1" type="ORF">RE6C_03382</name>
</gene>
<protein>
    <submittedName>
        <fullName evidence="1">Uncharacterized protein</fullName>
    </submittedName>
</protein>
<keyword evidence="2" id="KW-1185">Reference proteome</keyword>